<protein>
    <submittedName>
        <fullName evidence="1">Uncharacterized protein</fullName>
    </submittedName>
</protein>
<sequence length="110" mass="13135">MPCYIQTSKIKTNLLQKFHIVFHRLSLHQAITFSSRPQSIPRSKCCSKLPLLHKYFLPQQRFLQSRKGRYRRNRLSARLRGLHPLLPTFKDVLGYFVTDCRFPNTVTLFW</sequence>
<gene>
    <name evidence="1" type="ORF">TSPGSL018_21660</name>
</gene>
<proteinExistence type="predicted"/>
<accession>A0A061QX64</accession>
<name>A0A061QX64_9CHLO</name>
<evidence type="ECO:0000313" key="1">
    <source>
        <dbReference type="EMBL" id="JAC63040.1"/>
    </source>
</evidence>
<reference evidence="1" key="1">
    <citation type="submission" date="2014-05" db="EMBL/GenBank/DDBJ databases">
        <title>The transcriptome of the halophilic microalga Tetraselmis sp. GSL018 isolated from the Great Salt Lake, Utah.</title>
        <authorList>
            <person name="Jinkerson R.E."/>
            <person name="D'Adamo S."/>
            <person name="Posewitz M.C."/>
        </authorList>
    </citation>
    <scope>NUCLEOTIDE SEQUENCE</scope>
    <source>
        <strain evidence="1">GSL018</strain>
    </source>
</reference>
<dbReference type="AlphaFoldDB" id="A0A061QX64"/>
<organism evidence="1">
    <name type="scientific">Tetraselmis sp. GSL018</name>
    <dbReference type="NCBI Taxonomy" id="582737"/>
    <lineage>
        <taxon>Eukaryota</taxon>
        <taxon>Viridiplantae</taxon>
        <taxon>Chlorophyta</taxon>
        <taxon>core chlorophytes</taxon>
        <taxon>Chlorodendrophyceae</taxon>
        <taxon>Chlorodendrales</taxon>
        <taxon>Chlorodendraceae</taxon>
        <taxon>Tetraselmis</taxon>
    </lineage>
</organism>
<dbReference type="EMBL" id="GBEZ01023887">
    <property type="protein sequence ID" value="JAC63040.1"/>
    <property type="molecule type" value="Transcribed_RNA"/>
</dbReference>